<evidence type="ECO:0000313" key="3">
    <source>
        <dbReference type="EMBL" id="KPA84218.1"/>
    </source>
</evidence>
<protein>
    <submittedName>
        <fullName evidence="3">Uncharacterized protein</fullName>
    </submittedName>
</protein>
<keyword evidence="4" id="KW-1185">Reference proteome</keyword>
<feature type="region of interest" description="Disordered" evidence="2">
    <location>
        <begin position="256"/>
        <end position="280"/>
    </location>
</feature>
<dbReference type="RefSeq" id="XP_015662657.1">
    <property type="nucleotide sequence ID" value="XM_015799179.1"/>
</dbReference>
<dbReference type="EMBL" id="LGTL01000003">
    <property type="protein sequence ID" value="KPA84218.1"/>
    <property type="molecule type" value="Genomic_DNA"/>
</dbReference>
<feature type="compositionally biased region" description="Polar residues" evidence="2">
    <location>
        <begin position="612"/>
        <end position="626"/>
    </location>
</feature>
<accession>A0A0N1J587</accession>
<sequence length="731" mass="77086">MFTPRGQNRLPATPPVKIPTLSSPSAGMPAGSTYAPSLSLRRRFGPASLHPEVREIATDTRHASIAGLHVHECDVPSGTVESPPPSLEDVTEVADRKVGNELDKVEDVTTLSEFSSGDADAMRTAAVDTKNSSDGAARAEFLLQKDEFLEGLVRQVRASCAGVLRDNNGEAESAKATRRSPPPRRPSPTSATSPSLLAKSKDGDDWGEVEVMLRAAAPSRPRSRSPSPLSSLALSQKGFVAELKGHANGVVGVHLSPPKSPTALRSGAISPDPRAPSTDFFAAGGVLRSSLQYSRCSGVSRGRRSRSAERPEPVDAAETKEEEDAFWLRAGATAGQRASSLSSERVSVGAPHPQWVPRPVPQARPAWNQRQPPKKQRPVVSAPGSNPPPSSRRSTSRSPEHTHAPSTQFASTRGTLTSAQGSAHSVERAFRRSASLPGVQSPQRVQPQVRFGATVPRSAAVAASASAHQSSFEVAQFATVQSPIDGADATTSPPSPPSARALFQSIDVESATRATPRSVTSASATQPKRTTSTGRDSLSTAQTLQQTCDAAMERATRAEQQCNVLTLALEQLLVEHVAEKAEWRARYAALEQHLSKVTQWIRSIDAEANLPTPETLTSGSATLHTDNATEKSPMHEPSNVESARLPSPIRVMTHKTAAWEEGEEGINLHHGGSSISSAGGSADISPLPGAPGATPTPARRNSAGAESCGTSACVARLPPSPPMILHLHAPQ</sequence>
<feature type="coiled-coil region" evidence="1">
    <location>
        <begin position="541"/>
        <end position="575"/>
    </location>
</feature>
<feature type="compositionally biased region" description="Basic and acidic residues" evidence="2">
    <location>
        <begin position="306"/>
        <end position="319"/>
    </location>
</feature>
<comment type="caution">
    <text evidence="3">The sequence shown here is derived from an EMBL/GenBank/DDBJ whole genome shotgun (WGS) entry which is preliminary data.</text>
</comment>
<dbReference type="VEuPathDB" id="TriTrypDB:LpyrH10_03_4210"/>
<dbReference type="GeneID" id="26902565"/>
<feature type="region of interest" description="Disordered" evidence="2">
    <location>
        <begin position="611"/>
        <end position="641"/>
    </location>
</feature>
<dbReference type="Proteomes" id="UP000037923">
    <property type="component" value="Unassembled WGS sequence"/>
</dbReference>
<evidence type="ECO:0000313" key="4">
    <source>
        <dbReference type="Proteomes" id="UP000037923"/>
    </source>
</evidence>
<feature type="region of interest" description="Disordered" evidence="2">
    <location>
        <begin position="1"/>
        <end position="35"/>
    </location>
</feature>
<organism evidence="3 4">
    <name type="scientific">Leptomonas pyrrhocoris</name>
    <name type="common">Firebug parasite</name>
    <dbReference type="NCBI Taxonomy" id="157538"/>
    <lineage>
        <taxon>Eukaryota</taxon>
        <taxon>Discoba</taxon>
        <taxon>Euglenozoa</taxon>
        <taxon>Kinetoplastea</taxon>
        <taxon>Metakinetoplastina</taxon>
        <taxon>Trypanosomatida</taxon>
        <taxon>Trypanosomatidae</taxon>
        <taxon>Leishmaniinae</taxon>
        <taxon>Leptomonas</taxon>
    </lineage>
</organism>
<gene>
    <name evidence="3" type="ORF">ABB37_02270</name>
</gene>
<feature type="compositionally biased region" description="Polar residues" evidence="2">
    <location>
        <begin position="512"/>
        <end position="540"/>
    </location>
</feature>
<feature type="compositionally biased region" description="Polar residues" evidence="2">
    <location>
        <begin position="404"/>
        <end position="423"/>
    </location>
</feature>
<keyword evidence="1" id="KW-0175">Coiled coil</keyword>
<feature type="compositionally biased region" description="Low complexity" evidence="2">
    <location>
        <begin position="671"/>
        <end position="698"/>
    </location>
</feature>
<feature type="region of interest" description="Disordered" evidence="2">
    <location>
        <begin position="169"/>
        <end position="203"/>
    </location>
</feature>
<feature type="region of interest" description="Disordered" evidence="2">
    <location>
        <begin position="666"/>
        <end position="705"/>
    </location>
</feature>
<dbReference type="OMA" id="PAWNQRQ"/>
<feature type="region of interest" description="Disordered" evidence="2">
    <location>
        <begin position="292"/>
        <end position="448"/>
    </location>
</feature>
<proteinExistence type="predicted"/>
<evidence type="ECO:0000256" key="1">
    <source>
        <dbReference type="SAM" id="Coils"/>
    </source>
</evidence>
<evidence type="ECO:0000256" key="2">
    <source>
        <dbReference type="SAM" id="MobiDB-lite"/>
    </source>
</evidence>
<dbReference type="OrthoDB" id="265985at2759"/>
<dbReference type="AlphaFoldDB" id="A0A0N1J587"/>
<feature type="region of interest" description="Disordered" evidence="2">
    <location>
        <begin position="510"/>
        <end position="540"/>
    </location>
</feature>
<reference evidence="3 4" key="1">
    <citation type="submission" date="2015-07" db="EMBL/GenBank/DDBJ databases">
        <title>High-quality genome of monoxenous trypanosomatid Leptomonas pyrrhocoris.</title>
        <authorList>
            <person name="Flegontov P."/>
            <person name="Butenko A."/>
            <person name="Firsov S."/>
            <person name="Vlcek C."/>
            <person name="Logacheva M.D."/>
            <person name="Field M."/>
            <person name="Filatov D."/>
            <person name="Flegontova O."/>
            <person name="Gerasimov E."/>
            <person name="Jackson A.P."/>
            <person name="Kelly S."/>
            <person name="Opperdoes F."/>
            <person name="O'Reilly A."/>
            <person name="Votypka J."/>
            <person name="Yurchenko V."/>
            <person name="Lukes J."/>
        </authorList>
    </citation>
    <scope>NUCLEOTIDE SEQUENCE [LARGE SCALE GENOMIC DNA]</scope>
    <source>
        <strain evidence="3">H10</strain>
    </source>
</reference>
<feature type="compositionally biased region" description="Low complexity" evidence="2">
    <location>
        <begin position="439"/>
        <end position="448"/>
    </location>
</feature>
<feature type="compositionally biased region" description="Polar residues" evidence="2">
    <location>
        <begin position="336"/>
        <end position="345"/>
    </location>
</feature>
<name>A0A0N1J587_LEPPY</name>